<protein>
    <submittedName>
        <fullName evidence="1">Uncharacterized protein</fullName>
    </submittedName>
</protein>
<dbReference type="Proteomes" id="UP001286313">
    <property type="component" value="Unassembled WGS sequence"/>
</dbReference>
<proteinExistence type="predicted"/>
<keyword evidence="2" id="KW-1185">Reference proteome</keyword>
<sequence>MVSVGGEEISRCQVMGCEIVLVSSSLGLTVQWYGSPAKILGAALVTKVKCTGKLYPVLLNPKLESAAFNRDLGMTPQAAREEGRPTCALVACESGLVAGVHWKTPGLCVNLCHSLHPVVWAGLLPGHKGSSVIAVADRGGTLSLGAVTSINTAHQSTTTRGMMAAGSNSLQWTTLALPAPPRTFSGQHHCLCFSDGDVVWVGQVSDSGTSGVLPDIKWRRTCIRGVIRILSSSGDGNKVDMFTCDGRKYTRRWDEMKKTRKDLGNREDPSSGKRESGNTLEGVMLGIQRCSEIMNAEGKEIATLDLYIRQLSLAQRLLGTLQSPIFTTTVRVEHSLERRGSYFAVVHIKRLRGDIGLCGDWWSLVTVLPEAKESTAYLSLKLDEECLKSDKLCLTVPLPDVSHTSNNSSLSGVTLVSYLVLEHPVTATPVCRIFACRTTVDAIHFLTHDRILGAAKNCPQALNSGLKFNKVLSGSNELSGAQQVNKDSKKVPLPPCKVSVLFRANEEVLQVLSPILSPNEPIDTSTTSTTTSTSRDHKVITLFHQEGRIDLSWRVMTDEKDLLSVTLEGTNPSLVLAVRAALECRVLSEVGPHPEPTTLTSAVLWRGHMTQRVLHYEASEASTVTAVAHLHNTTSNLLALLPHL</sequence>
<comment type="caution">
    <text evidence="1">The sequence shown here is derived from an EMBL/GenBank/DDBJ whole genome shotgun (WGS) entry which is preliminary data.</text>
</comment>
<dbReference type="EMBL" id="JAWQEG010007236">
    <property type="protein sequence ID" value="KAK3852786.1"/>
    <property type="molecule type" value="Genomic_DNA"/>
</dbReference>
<evidence type="ECO:0000313" key="1">
    <source>
        <dbReference type="EMBL" id="KAK3852786.1"/>
    </source>
</evidence>
<accession>A0AAE1BL57</accession>
<name>A0AAE1BL57_PETCI</name>
<organism evidence="1 2">
    <name type="scientific">Petrolisthes cinctipes</name>
    <name type="common">Flat porcelain crab</name>
    <dbReference type="NCBI Taxonomy" id="88211"/>
    <lineage>
        <taxon>Eukaryota</taxon>
        <taxon>Metazoa</taxon>
        <taxon>Ecdysozoa</taxon>
        <taxon>Arthropoda</taxon>
        <taxon>Crustacea</taxon>
        <taxon>Multicrustacea</taxon>
        <taxon>Malacostraca</taxon>
        <taxon>Eumalacostraca</taxon>
        <taxon>Eucarida</taxon>
        <taxon>Decapoda</taxon>
        <taxon>Pleocyemata</taxon>
        <taxon>Anomura</taxon>
        <taxon>Galatheoidea</taxon>
        <taxon>Porcellanidae</taxon>
        <taxon>Petrolisthes</taxon>
    </lineage>
</organism>
<gene>
    <name evidence="1" type="ORF">Pcinc_040636</name>
</gene>
<dbReference type="AlphaFoldDB" id="A0AAE1BL57"/>
<evidence type="ECO:0000313" key="2">
    <source>
        <dbReference type="Proteomes" id="UP001286313"/>
    </source>
</evidence>
<reference evidence="1" key="1">
    <citation type="submission" date="2023-10" db="EMBL/GenBank/DDBJ databases">
        <title>Genome assemblies of two species of porcelain crab, Petrolisthes cinctipes and Petrolisthes manimaculis (Anomura: Porcellanidae).</title>
        <authorList>
            <person name="Angst P."/>
        </authorList>
    </citation>
    <scope>NUCLEOTIDE SEQUENCE</scope>
    <source>
        <strain evidence="1">PB745_01</strain>
        <tissue evidence="1">Gill</tissue>
    </source>
</reference>